<proteinExistence type="predicted"/>
<sequence>MHTPTWLPVFPRTVLWFVISIVQKATVTGQNRIGLVRAKSFQYGCDIDSANEATKRLFPASGPVGNPGRGRPAIARAPTRSSRPPGAVPRSTPVGSILFACSRDSGHDSPVVFLDEPGIARHPH</sequence>
<reference evidence="3" key="1">
    <citation type="journal article" date="2019" name="Int. J. Syst. Evol. Microbiol.">
        <title>The Global Catalogue of Microorganisms (GCM) 10K type strain sequencing project: providing services to taxonomists for standard genome sequencing and annotation.</title>
        <authorList>
            <consortium name="The Broad Institute Genomics Platform"/>
            <consortium name="The Broad Institute Genome Sequencing Center for Infectious Disease"/>
            <person name="Wu L."/>
            <person name="Ma J."/>
        </authorList>
    </citation>
    <scope>NUCLEOTIDE SEQUENCE [LARGE SCALE GENOMIC DNA]</scope>
    <source>
        <strain evidence="3">JCM 9088</strain>
    </source>
</reference>
<dbReference type="EMBL" id="BAAAUD010000018">
    <property type="protein sequence ID" value="GAA2933300.1"/>
    <property type="molecule type" value="Genomic_DNA"/>
</dbReference>
<evidence type="ECO:0000313" key="2">
    <source>
        <dbReference type="EMBL" id="GAA2933300.1"/>
    </source>
</evidence>
<evidence type="ECO:0000313" key="3">
    <source>
        <dbReference type="Proteomes" id="UP001500403"/>
    </source>
</evidence>
<keyword evidence="3" id="KW-1185">Reference proteome</keyword>
<protein>
    <submittedName>
        <fullName evidence="2">Uncharacterized protein</fullName>
    </submittedName>
</protein>
<dbReference type="Proteomes" id="UP001500403">
    <property type="component" value="Unassembled WGS sequence"/>
</dbReference>
<feature type="region of interest" description="Disordered" evidence="1">
    <location>
        <begin position="58"/>
        <end position="91"/>
    </location>
</feature>
<accession>A0ABP6JIT3</accession>
<gene>
    <name evidence="2" type="ORF">GCM10010446_17580</name>
</gene>
<comment type="caution">
    <text evidence="2">The sequence shown here is derived from an EMBL/GenBank/DDBJ whole genome shotgun (WGS) entry which is preliminary data.</text>
</comment>
<organism evidence="2 3">
    <name type="scientific">Streptomyces enissocaesilis</name>
    <dbReference type="NCBI Taxonomy" id="332589"/>
    <lineage>
        <taxon>Bacteria</taxon>
        <taxon>Bacillati</taxon>
        <taxon>Actinomycetota</taxon>
        <taxon>Actinomycetes</taxon>
        <taxon>Kitasatosporales</taxon>
        <taxon>Streptomycetaceae</taxon>
        <taxon>Streptomyces</taxon>
        <taxon>Streptomyces rochei group</taxon>
    </lineage>
</organism>
<name>A0ABP6JIT3_9ACTN</name>
<evidence type="ECO:0000256" key="1">
    <source>
        <dbReference type="SAM" id="MobiDB-lite"/>
    </source>
</evidence>